<accession>A0AAD4KZR8</accession>
<dbReference type="Gene3D" id="3.10.450.50">
    <property type="match status" value="1"/>
</dbReference>
<evidence type="ECO:0000313" key="3">
    <source>
        <dbReference type="Proteomes" id="UP001201262"/>
    </source>
</evidence>
<dbReference type="InterPro" id="IPR032710">
    <property type="entry name" value="NTF2-like_dom_sf"/>
</dbReference>
<keyword evidence="3" id="KW-1185">Reference proteome</keyword>
<proteinExistence type="predicted"/>
<dbReference type="RefSeq" id="XP_046076622.1">
    <property type="nucleotide sequence ID" value="XM_046219796.1"/>
</dbReference>
<feature type="domain" description="SnoaL-like" evidence="1">
    <location>
        <begin position="27"/>
        <end position="132"/>
    </location>
</feature>
<organism evidence="2 3">
    <name type="scientific">Talaromyces proteolyticus</name>
    <dbReference type="NCBI Taxonomy" id="1131652"/>
    <lineage>
        <taxon>Eukaryota</taxon>
        <taxon>Fungi</taxon>
        <taxon>Dikarya</taxon>
        <taxon>Ascomycota</taxon>
        <taxon>Pezizomycotina</taxon>
        <taxon>Eurotiomycetes</taxon>
        <taxon>Eurotiomycetidae</taxon>
        <taxon>Eurotiales</taxon>
        <taxon>Trichocomaceae</taxon>
        <taxon>Talaromyces</taxon>
        <taxon>Talaromyces sect. Bacilispori</taxon>
    </lineage>
</organism>
<dbReference type="AlphaFoldDB" id="A0AAD4KZR8"/>
<name>A0AAD4KZR8_9EURO</name>
<dbReference type="Pfam" id="PF12680">
    <property type="entry name" value="SnoaL_2"/>
    <property type="match status" value="1"/>
</dbReference>
<sequence length="161" mass="17802">MASNIPNANDGNQKKLENVLNNYLSIWNGDVSRVNSTFAPVLSFHGDRFPTSNGSRLIEIGTADEFGAFVKSSRTGWDKYEFKVHAWTGYENQIAVRWKLEAVVGANFTIVPTTLKQGTPVTYNGTDFLILDQCTGLIKEINIAQDLISFFHNLGLTGVTV</sequence>
<dbReference type="GeneID" id="70250083"/>
<gene>
    <name evidence="2" type="ORF">BGW36DRAFT_423159</name>
</gene>
<evidence type="ECO:0000313" key="2">
    <source>
        <dbReference type="EMBL" id="KAH8703604.1"/>
    </source>
</evidence>
<evidence type="ECO:0000259" key="1">
    <source>
        <dbReference type="Pfam" id="PF12680"/>
    </source>
</evidence>
<dbReference type="Proteomes" id="UP001201262">
    <property type="component" value="Unassembled WGS sequence"/>
</dbReference>
<reference evidence="2" key="1">
    <citation type="submission" date="2021-12" db="EMBL/GenBank/DDBJ databases">
        <title>Convergent genome expansion in fungi linked to evolution of root-endophyte symbiosis.</title>
        <authorList>
            <consortium name="DOE Joint Genome Institute"/>
            <person name="Ke Y.-H."/>
            <person name="Bonito G."/>
            <person name="Liao H.-L."/>
            <person name="Looney B."/>
            <person name="Rojas-Flechas A."/>
            <person name="Nash J."/>
            <person name="Hameed K."/>
            <person name="Schadt C."/>
            <person name="Martin F."/>
            <person name="Crous P.W."/>
            <person name="Miettinen O."/>
            <person name="Magnuson J.K."/>
            <person name="Labbe J."/>
            <person name="Jacobson D."/>
            <person name="Doktycz M.J."/>
            <person name="Veneault-Fourrey C."/>
            <person name="Kuo A."/>
            <person name="Mondo S."/>
            <person name="Calhoun S."/>
            <person name="Riley R."/>
            <person name="Ohm R."/>
            <person name="LaButti K."/>
            <person name="Andreopoulos B."/>
            <person name="Pangilinan J."/>
            <person name="Nolan M."/>
            <person name="Tritt A."/>
            <person name="Clum A."/>
            <person name="Lipzen A."/>
            <person name="Daum C."/>
            <person name="Barry K."/>
            <person name="Grigoriev I.V."/>
            <person name="Vilgalys R."/>
        </authorList>
    </citation>
    <scope>NUCLEOTIDE SEQUENCE</scope>
    <source>
        <strain evidence="2">PMI_201</strain>
    </source>
</reference>
<dbReference type="SUPFAM" id="SSF54427">
    <property type="entry name" value="NTF2-like"/>
    <property type="match status" value="1"/>
</dbReference>
<comment type="caution">
    <text evidence="2">The sequence shown here is derived from an EMBL/GenBank/DDBJ whole genome shotgun (WGS) entry which is preliminary data.</text>
</comment>
<dbReference type="InterPro" id="IPR037401">
    <property type="entry name" value="SnoaL-like"/>
</dbReference>
<protein>
    <recommendedName>
        <fullName evidence="1">SnoaL-like domain-containing protein</fullName>
    </recommendedName>
</protein>
<dbReference type="EMBL" id="JAJTJA010000002">
    <property type="protein sequence ID" value="KAH8703604.1"/>
    <property type="molecule type" value="Genomic_DNA"/>
</dbReference>